<evidence type="ECO:0000313" key="3">
    <source>
        <dbReference type="EMBL" id="KAJ4472485.1"/>
    </source>
</evidence>
<feature type="transmembrane region" description="Helical" evidence="1">
    <location>
        <begin position="208"/>
        <end position="235"/>
    </location>
</feature>
<dbReference type="Pfam" id="PF20153">
    <property type="entry name" value="DUF6535"/>
    <property type="match status" value="1"/>
</dbReference>
<feature type="domain" description="DUF6535" evidence="2">
    <location>
        <begin position="23"/>
        <end position="203"/>
    </location>
</feature>
<organism evidence="3 4">
    <name type="scientific">Lentinula lateritia</name>
    <dbReference type="NCBI Taxonomy" id="40482"/>
    <lineage>
        <taxon>Eukaryota</taxon>
        <taxon>Fungi</taxon>
        <taxon>Dikarya</taxon>
        <taxon>Basidiomycota</taxon>
        <taxon>Agaricomycotina</taxon>
        <taxon>Agaricomycetes</taxon>
        <taxon>Agaricomycetidae</taxon>
        <taxon>Agaricales</taxon>
        <taxon>Marasmiineae</taxon>
        <taxon>Omphalotaceae</taxon>
        <taxon>Lentinula</taxon>
    </lineage>
</organism>
<protein>
    <recommendedName>
        <fullName evidence="2">DUF6535 domain-containing protein</fullName>
    </recommendedName>
</protein>
<evidence type="ECO:0000256" key="1">
    <source>
        <dbReference type="SAM" id="Phobius"/>
    </source>
</evidence>
<keyword evidence="1" id="KW-1133">Transmembrane helix</keyword>
<accession>A0A9W9A2Z0</accession>
<evidence type="ECO:0000313" key="4">
    <source>
        <dbReference type="Proteomes" id="UP001150238"/>
    </source>
</evidence>
<sequence length="738" mass="83392">MSENTRSNLSPPRRYDDPSTKIWSLYLDQAEKNNERITESWKGDMDAILIFAGLFSASVTAFIIESYKDLVPDNSDTTVILLAQIYRELTNDTTLTMIPSASKALDANSFVPSTSSLACNILWFLSLSLSLTAALSATLVQQWSRNYLQATVGRDIPYQRARISTYLYEGLIKFHMKSIVTAIPMLLHASLLLFFAGLVLFLQPVNRGIGYLIFGLLSVTAILYVLISILPTFYFDCPYGSPLTKIWWRILCSLQLIVRETSQGDTSPVPPGCSLAKVREWEATDISYERDERDFRAICWTLEYSPDDSTLELFASIVPDVVAGLDYSAKLLCRRLLDRNDPSMRLGFRLTRLLANCNIDSSSAWTKRRCISTLSAIWSLTMMTLPMPHTPYSQPDLQPLVTRGMLRFDEHTLRTIEIIQRYIPDASPHCLSTAAVIARSLLDMFSDHILNLETGLLNYTRTGTLPERYQKLGPHALQNTLPQSDPRSMMDRIDKEAWDIQQRFDTEQGSMLLASAYVSLDSLSRHLQDLVLVVLIGDEEESLIYVKEILDRQNRFQVLLQQAGFLLILEFLENLLKGSSLPHEAFNTTRRLYLQLDLDSSRQPFSLRSQSRLIRYLDDVLDLHNSHPKNRLPEGIINMALGLLRGVTDLECVPKAKGIVTTYTKVCVSAPNFEAAREALASLDSMALPEHIRPKEVLDIFSEHVYSNTKLTRAASTDMSTNITSREGDHQVGRIFDG</sequence>
<keyword evidence="1" id="KW-0472">Membrane</keyword>
<keyword evidence="1" id="KW-0812">Transmembrane</keyword>
<dbReference type="AlphaFoldDB" id="A0A9W9A2Z0"/>
<gene>
    <name evidence="3" type="ORF">C8J55DRAFT_146218</name>
</gene>
<dbReference type="InterPro" id="IPR045338">
    <property type="entry name" value="DUF6535"/>
</dbReference>
<reference evidence="3" key="2">
    <citation type="journal article" date="2023" name="Proc. Natl. Acad. Sci. U.S.A.">
        <title>A global phylogenomic analysis of the shiitake genus Lentinula.</title>
        <authorList>
            <person name="Sierra-Patev S."/>
            <person name="Min B."/>
            <person name="Naranjo-Ortiz M."/>
            <person name="Looney B."/>
            <person name="Konkel Z."/>
            <person name="Slot J.C."/>
            <person name="Sakamoto Y."/>
            <person name="Steenwyk J.L."/>
            <person name="Rokas A."/>
            <person name="Carro J."/>
            <person name="Camarero S."/>
            <person name="Ferreira P."/>
            <person name="Molpeceres G."/>
            <person name="Ruiz-Duenas F.J."/>
            <person name="Serrano A."/>
            <person name="Henrissat B."/>
            <person name="Drula E."/>
            <person name="Hughes K.W."/>
            <person name="Mata J.L."/>
            <person name="Ishikawa N.K."/>
            <person name="Vargas-Isla R."/>
            <person name="Ushijima S."/>
            <person name="Smith C.A."/>
            <person name="Donoghue J."/>
            <person name="Ahrendt S."/>
            <person name="Andreopoulos W."/>
            <person name="He G."/>
            <person name="LaButti K."/>
            <person name="Lipzen A."/>
            <person name="Ng V."/>
            <person name="Riley R."/>
            <person name="Sandor L."/>
            <person name="Barry K."/>
            <person name="Martinez A.T."/>
            <person name="Xiao Y."/>
            <person name="Gibbons J.G."/>
            <person name="Terashima K."/>
            <person name="Grigoriev I.V."/>
            <person name="Hibbett D."/>
        </authorList>
    </citation>
    <scope>NUCLEOTIDE SEQUENCE</scope>
    <source>
        <strain evidence="3">Sp2 HRB7682 ss15</strain>
    </source>
</reference>
<dbReference type="EMBL" id="JANVFS010000027">
    <property type="protein sequence ID" value="KAJ4472485.1"/>
    <property type="molecule type" value="Genomic_DNA"/>
</dbReference>
<name>A0A9W9A2Z0_9AGAR</name>
<evidence type="ECO:0000259" key="2">
    <source>
        <dbReference type="Pfam" id="PF20153"/>
    </source>
</evidence>
<reference evidence="3" key="1">
    <citation type="submission" date="2022-08" db="EMBL/GenBank/DDBJ databases">
        <authorList>
            <consortium name="DOE Joint Genome Institute"/>
            <person name="Min B."/>
            <person name="Riley R."/>
            <person name="Sierra-Patev S."/>
            <person name="Naranjo-Ortiz M."/>
            <person name="Looney B."/>
            <person name="Konkel Z."/>
            <person name="Slot J.C."/>
            <person name="Sakamoto Y."/>
            <person name="Steenwyk J.L."/>
            <person name="Rokas A."/>
            <person name="Carro J."/>
            <person name="Camarero S."/>
            <person name="Ferreira P."/>
            <person name="Molpeceres G."/>
            <person name="Ruiz-Duenas F.J."/>
            <person name="Serrano A."/>
            <person name="Henrissat B."/>
            <person name="Drula E."/>
            <person name="Hughes K.W."/>
            <person name="Mata J.L."/>
            <person name="Ishikawa N.K."/>
            <person name="Vargas-Isla R."/>
            <person name="Ushijima S."/>
            <person name="Smith C.A."/>
            <person name="Ahrendt S."/>
            <person name="Andreopoulos W."/>
            <person name="He G."/>
            <person name="Labutti K."/>
            <person name="Lipzen A."/>
            <person name="Ng V."/>
            <person name="Sandor L."/>
            <person name="Barry K."/>
            <person name="Martinez A.T."/>
            <person name="Xiao Y."/>
            <person name="Gibbons J.G."/>
            <person name="Terashima K."/>
            <person name="Hibbett D.S."/>
            <person name="Grigoriev I.V."/>
        </authorList>
    </citation>
    <scope>NUCLEOTIDE SEQUENCE</scope>
    <source>
        <strain evidence="3">Sp2 HRB7682 ss15</strain>
    </source>
</reference>
<feature type="transmembrane region" description="Helical" evidence="1">
    <location>
        <begin position="179"/>
        <end position="202"/>
    </location>
</feature>
<comment type="caution">
    <text evidence="3">The sequence shown here is derived from an EMBL/GenBank/DDBJ whole genome shotgun (WGS) entry which is preliminary data.</text>
</comment>
<proteinExistence type="predicted"/>
<feature type="transmembrane region" description="Helical" evidence="1">
    <location>
        <begin position="45"/>
        <end position="64"/>
    </location>
</feature>
<dbReference type="Proteomes" id="UP001150238">
    <property type="component" value="Unassembled WGS sequence"/>
</dbReference>